<evidence type="ECO:0000256" key="16">
    <source>
        <dbReference type="SAM" id="Phobius"/>
    </source>
</evidence>
<comment type="subcellular location">
    <subcellularLocation>
        <location evidence="3">Endoplasmic reticulum</location>
    </subcellularLocation>
    <subcellularLocation>
        <location evidence="2">Membrane</location>
        <topology evidence="2">Multi-pass membrane protein</topology>
    </subcellularLocation>
    <subcellularLocation>
        <location evidence="1">Nucleus</location>
    </subcellularLocation>
</comment>
<name>B3RUD5_TRIAD</name>
<dbReference type="Pfam" id="PF13432">
    <property type="entry name" value="TPR_16"/>
    <property type="match status" value="1"/>
</dbReference>
<comment type="pathway">
    <text evidence="4">Protein modification; protein glycosylation.</text>
</comment>
<dbReference type="SMART" id="SM00028">
    <property type="entry name" value="TPR"/>
    <property type="match status" value="5"/>
</dbReference>
<dbReference type="OMA" id="XSGVQTL"/>
<dbReference type="PANTHER" id="PTHR44809:SF1">
    <property type="entry name" value="PROTEIN O-MANNOSYL-TRANSFERASE TMTC1"/>
    <property type="match status" value="1"/>
</dbReference>
<dbReference type="GO" id="GO:0035269">
    <property type="term" value="P:protein O-linked glycosylation via mannose"/>
    <property type="evidence" value="ECO:0000318"/>
    <property type="project" value="GO_Central"/>
</dbReference>
<keyword evidence="11" id="KW-0256">Endoplasmic reticulum</keyword>
<dbReference type="GO" id="GO:0000030">
    <property type="term" value="F:mannosyltransferase activity"/>
    <property type="evidence" value="ECO:0000318"/>
    <property type="project" value="GO_Central"/>
</dbReference>
<evidence type="ECO:0000256" key="14">
    <source>
        <dbReference type="ARBA" id="ARBA00023242"/>
    </source>
</evidence>
<evidence type="ECO:0000259" key="17">
    <source>
        <dbReference type="Pfam" id="PF05843"/>
    </source>
</evidence>
<evidence type="ECO:0000256" key="3">
    <source>
        <dbReference type="ARBA" id="ARBA00004240"/>
    </source>
</evidence>
<feature type="transmembrane region" description="Helical" evidence="16">
    <location>
        <begin position="82"/>
        <end position="101"/>
    </location>
</feature>
<evidence type="ECO:0000256" key="15">
    <source>
        <dbReference type="PROSITE-ProRule" id="PRU00339"/>
    </source>
</evidence>
<evidence type="ECO:0000256" key="4">
    <source>
        <dbReference type="ARBA" id="ARBA00004922"/>
    </source>
</evidence>
<dbReference type="SMART" id="SM00386">
    <property type="entry name" value="HAT"/>
    <property type="match status" value="4"/>
</dbReference>
<keyword evidence="14" id="KW-0539">Nucleus</keyword>
<dbReference type="GO" id="GO:0004169">
    <property type="term" value="F:dolichyl-phosphate-mannose-protein mannosyltransferase activity"/>
    <property type="evidence" value="ECO:0007669"/>
    <property type="project" value="UniProtKB-EC"/>
</dbReference>
<evidence type="ECO:0000256" key="5">
    <source>
        <dbReference type="ARBA" id="ARBA00007882"/>
    </source>
</evidence>
<dbReference type="GO" id="GO:0005783">
    <property type="term" value="C:endoplasmic reticulum"/>
    <property type="evidence" value="ECO:0000318"/>
    <property type="project" value="GO_Central"/>
</dbReference>
<feature type="domain" description="DUF1736" evidence="18">
    <location>
        <begin position="202"/>
        <end position="274"/>
    </location>
</feature>
<keyword evidence="7" id="KW-0808">Transferase</keyword>
<evidence type="ECO:0000256" key="1">
    <source>
        <dbReference type="ARBA" id="ARBA00004123"/>
    </source>
</evidence>
<dbReference type="Pfam" id="PF08409">
    <property type="entry name" value="TMTC_DUF1736"/>
    <property type="match status" value="1"/>
</dbReference>
<dbReference type="GO" id="GO:0030968">
    <property type="term" value="P:endoplasmic reticulum unfolded protein response"/>
    <property type="evidence" value="ECO:0000318"/>
    <property type="project" value="GO_Central"/>
</dbReference>
<feature type="transmembrane region" description="Helical" evidence="16">
    <location>
        <begin position="220"/>
        <end position="240"/>
    </location>
</feature>
<dbReference type="InterPro" id="IPR008847">
    <property type="entry name" value="Suf"/>
</dbReference>
<feature type="transmembrane region" description="Helical" evidence="16">
    <location>
        <begin position="58"/>
        <end position="76"/>
    </location>
</feature>
<dbReference type="CTD" id="6752563"/>
<comment type="similarity">
    <text evidence="5">Belongs to the TMTC family.</text>
</comment>
<dbReference type="Gene3D" id="1.25.40.10">
    <property type="entry name" value="Tetratricopeptide repeat domain"/>
    <property type="match status" value="3"/>
</dbReference>
<dbReference type="InParanoid" id="B3RUD5"/>
<dbReference type="GO" id="GO:0006396">
    <property type="term" value="P:RNA processing"/>
    <property type="evidence" value="ECO:0007669"/>
    <property type="project" value="InterPro"/>
</dbReference>
<dbReference type="UniPathway" id="UPA00378"/>
<feature type="repeat" description="TPR" evidence="15">
    <location>
        <begin position="529"/>
        <end position="562"/>
    </location>
</feature>
<dbReference type="GO" id="GO:0005634">
    <property type="term" value="C:nucleus"/>
    <property type="evidence" value="ECO:0007669"/>
    <property type="project" value="UniProtKB-SubCell"/>
</dbReference>
<evidence type="ECO:0000256" key="12">
    <source>
        <dbReference type="ARBA" id="ARBA00022989"/>
    </source>
</evidence>
<evidence type="ECO:0000259" key="18">
    <source>
        <dbReference type="Pfam" id="PF08409"/>
    </source>
</evidence>
<evidence type="ECO:0000256" key="7">
    <source>
        <dbReference type="ARBA" id="ARBA00022679"/>
    </source>
</evidence>
<dbReference type="RefSeq" id="XP_002111824.1">
    <property type="nucleotide sequence ID" value="XM_002111788.1"/>
</dbReference>
<dbReference type="eggNOG" id="KOG1124">
    <property type="taxonomic scope" value="Eukaryota"/>
</dbReference>
<dbReference type="EMBL" id="DS985244">
    <property type="protein sequence ID" value="EDV25791.1"/>
    <property type="molecule type" value="Genomic_DNA"/>
</dbReference>
<dbReference type="STRING" id="10228.B3RUD5"/>
<evidence type="ECO:0000313" key="19">
    <source>
        <dbReference type="EMBL" id="EDV25791.1"/>
    </source>
</evidence>
<dbReference type="InterPro" id="IPR019734">
    <property type="entry name" value="TPR_rpt"/>
</dbReference>
<dbReference type="InterPro" id="IPR013618">
    <property type="entry name" value="TMTC_DUF1736"/>
</dbReference>
<evidence type="ECO:0000313" key="20">
    <source>
        <dbReference type="Proteomes" id="UP000009022"/>
    </source>
</evidence>
<dbReference type="FunCoup" id="B3RUD5">
    <property type="interactions" value="152"/>
</dbReference>
<dbReference type="OrthoDB" id="19588at2759"/>
<dbReference type="KEGG" id="tad:TRIADDRAFT_23574"/>
<keyword evidence="20" id="KW-1185">Reference proteome</keyword>
<feature type="repeat" description="TPR" evidence="15">
    <location>
        <begin position="396"/>
        <end position="429"/>
    </location>
</feature>
<dbReference type="PANTHER" id="PTHR44809">
    <property type="match status" value="1"/>
</dbReference>
<feature type="transmembrane region" description="Helical" evidence="16">
    <location>
        <begin position="322"/>
        <end position="342"/>
    </location>
</feature>
<dbReference type="PROSITE" id="PS50293">
    <property type="entry name" value="TPR_REGION"/>
    <property type="match status" value="1"/>
</dbReference>
<reference evidence="19 20" key="1">
    <citation type="journal article" date="2008" name="Nature">
        <title>The Trichoplax genome and the nature of placozoans.</title>
        <authorList>
            <person name="Srivastava M."/>
            <person name="Begovic E."/>
            <person name="Chapman J."/>
            <person name="Putnam N.H."/>
            <person name="Hellsten U."/>
            <person name="Kawashima T."/>
            <person name="Kuo A."/>
            <person name="Mitros T."/>
            <person name="Salamov A."/>
            <person name="Carpenter M.L."/>
            <person name="Signorovitch A.Y."/>
            <person name="Moreno M.A."/>
            <person name="Kamm K."/>
            <person name="Grimwood J."/>
            <person name="Schmutz J."/>
            <person name="Shapiro H."/>
            <person name="Grigoriev I.V."/>
            <person name="Buss L.W."/>
            <person name="Schierwater B."/>
            <person name="Dellaporta S.L."/>
            <person name="Rokhsar D.S."/>
        </authorList>
    </citation>
    <scope>NUCLEOTIDE SEQUENCE [LARGE SCALE GENOMIC DNA]</scope>
    <source>
        <strain evidence="19 20">Grell-BS-1999</strain>
    </source>
</reference>
<evidence type="ECO:0000256" key="6">
    <source>
        <dbReference type="ARBA" id="ARBA00012839"/>
    </source>
</evidence>
<feature type="transmembrane region" description="Helical" evidence="16">
    <location>
        <begin position="122"/>
        <end position="151"/>
    </location>
</feature>
<dbReference type="PROSITE" id="PS50005">
    <property type="entry name" value="TPR"/>
    <property type="match status" value="4"/>
</dbReference>
<dbReference type="SUPFAM" id="SSF48452">
    <property type="entry name" value="TPR-like"/>
    <property type="match status" value="1"/>
</dbReference>
<feature type="transmembrane region" description="Helical" evidence="16">
    <location>
        <begin position="293"/>
        <end position="316"/>
    </location>
</feature>
<evidence type="ECO:0000256" key="13">
    <source>
        <dbReference type="ARBA" id="ARBA00023136"/>
    </source>
</evidence>
<keyword evidence="9" id="KW-0677">Repeat</keyword>
<dbReference type="GeneID" id="6752563"/>
<keyword evidence="13 16" id="KW-0472">Membrane</keyword>
<dbReference type="InterPro" id="IPR052943">
    <property type="entry name" value="TMTC_O-mannosyl-trnsfr"/>
</dbReference>
<keyword evidence="10 15" id="KW-0802">TPR repeat</keyword>
<sequence length="639" mass="73767">MSNPNSHKSYRPFTIATFRWNFYLHGLHPNGYHIVNIALHAMVCSIFLFICHRLLRMSIQLAFLTAILFAVHPIHTEAVAGIVGRAEILSCLFFLLAFYTYAKGKPLVLSDEFAKTTSIKELLYCFIFTFVAMLSKEQGITVIAVCMAYDVAVASRKGFRRCLYHFDSHYLKLHGSSLMWRFGLVAVYLIALMSFRVWIMNGQLPNFSQHDNPAIFAKQRLTRVMTLSYLPAFNFWLLLYPRDLCYDWQMGSIPLIEKPTDIRNFYSLCFYLWLMHNLSGLASSFLKFQQVTLTIGFALLVIPFIPALNLFFPVGFVVAERVLYLPSMGFCIIVVLGLNQLSNWATRLSYKLKLTLGILVYAWLIIFSCRTVSRNNVWKTRESLFRSAIEVVPNNAKVYYNYANYLKDHHRLQEAATAYKTALRIAPDHASSSNNLATITLDEKESEELYQKAILHNPYHARAYFNYGNLLRRKGKLIKAVEMFKKAISIEDSFEGPWISLTASTGEMDRMDEASKLFEKMLRKFPRSADVYNNYGVHLTKLGRQHDAIKSYDMAISLNAAHHVAIVNKGRLLRKFGQNDQAEKHYRRALDIERSPETLYYLATLLLDHKRYKEAAVVLEDAIHQRPKRYDFNLAYVSF</sequence>
<dbReference type="Proteomes" id="UP000009022">
    <property type="component" value="Unassembled WGS sequence"/>
</dbReference>
<feature type="repeat" description="TPR" evidence="15">
    <location>
        <begin position="563"/>
        <end position="596"/>
    </location>
</feature>
<feature type="transmembrane region" description="Helical" evidence="16">
    <location>
        <begin position="178"/>
        <end position="199"/>
    </location>
</feature>
<keyword evidence="12 16" id="KW-1133">Transmembrane helix</keyword>
<feature type="transmembrane region" description="Helical" evidence="16">
    <location>
        <begin position="31"/>
        <end position="51"/>
    </location>
</feature>
<dbReference type="Pfam" id="PF05843">
    <property type="entry name" value="Suf"/>
    <property type="match status" value="1"/>
</dbReference>
<dbReference type="InterPro" id="IPR011990">
    <property type="entry name" value="TPR-like_helical_dom_sf"/>
</dbReference>
<accession>B3RUD5</accession>
<evidence type="ECO:0000256" key="9">
    <source>
        <dbReference type="ARBA" id="ARBA00022737"/>
    </source>
</evidence>
<dbReference type="AlphaFoldDB" id="B3RUD5"/>
<dbReference type="InterPro" id="IPR003107">
    <property type="entry name" value="HAT"/>
</dbReference>
<evidence type="ECO:0000256" key="10">
    <source>
        <dbReference type="ARBA" id="ARBA00022803"/>
    </source>
</evidence>
<feature type="repeat" description="TPR" evidence="15">
    <location>
        <begin position="461"/>
        <end position="494"/>
    </location>
</feature>
<evidence type="ECO:0000256" key="8">
    <source>
        <dbReference type="ARBA" id="ARBA00022692"/>
    </source>
</evidence>
<feature type="transmembrane region" description="Helical" evidence="16">
    <location>
        <begin position="354"/>
        <end position="373"/>
    </location>
</feature>
<proteinExistence type="inferred from homology"/>
<dbReference type="HOGENOM" id="CLU_011615_4_0_1"/>
<dbReference type="GO" id="GO:0016020">
    <property type="term" value="C:membrane"/>
    <property type="evidence" value="ECO:0007669"/>
    <property type="project" value="UniProtKB-SubCell"/>
</dbReference>
<dbReference type="EC" id="2.4.1.109" evidence="6"/>
<protein>
    <recommendedName>
        <fullName evidence="6">dolichyl-phosphate-mannose--protein mannosyltransferase</fullName>
        <ecNumber evidence="6">2.4.1.109</ecNumber>
    </recommendedName>
</protein>
<evidence type="ECO:0000256" key="11">
    <source>
        <dbReference type="ARBA" id="ARBA00022824"/>
    </source>
</evidence>
<keyword evidence="8 16" id="KW-0812">Transmembrane</keyword>
<organism evidence="19 20">
    <name type="scientific">Trichoplax adhaerens</name>
    <name type="common">Trichoplax reptans</name>
    <dbReference type="NCBI Taxonomy" id="10228"/>
    <lineage>
        <taxon>Eukaryota</taxon>
        <taxon>Metazoa</taxon>
        <taxon>Placozoa</taxon>
        <taxon>Uniplacotomia</taxon>
        <taxon>Trichoplacea</taxon>
        <taxon>Trichoplacidae</taxon>
        <taxon>Trichoplax</taxon>
    </lineage>
</organism>
<gene>
    <name evidence="19" type="ORF">TRIADDRAFT_23574</name>
</gene>
<evidence type="ECO:0000256" key="2">
    <source>
        <dbReference type="ARBA" id="ARBA00004141"/>
    </source>
</evidence>
<feature type="domain" description="Suppressor of forked" evidence="17">
    <location>
        <begin position="343"/>
        <end position="550"/>
    </location>
</feature>
<dbReference type="PhylomeDB" id="B3RUD5"/>